<reference evidence="4" key="1">
    <citation type="journal article" date="2006" name="Science">
        <title>Ancient noncoding elements conserved in the human genome.</title>
        <authorList>
            <person name="Venkatesh B."/>
            <person name="Kirkness E.F."/>
            <person name="Loh Y.H."/>
            <person name="Halpern A.L."/>
            <person name="Lee A.P."/>
            <person name="Johnson J."/>
            <person name="Dandona N."/>
            <person name="Viswanathan L.D."/>
            <person name="Tay A."/>
            <person name="Venter J.C."/>
            <person name="Strausberg R.L."/>
            <person name="Brenner S."/>
        </authorList>
    </citation>
    <scope>NUCLEOTIDE SEQUENCE [LARGE SCALE GENOMIC DNA]</scope>
</reference>
<dbReference type="Proteomes" id="UP000314986">
    <property type="component" value="Unassembled WGS sequence"/>
</dbReference>
<evidence type="ECO:0000313" key="3">
    <source>
        <dbReference type="Ensembl" id="ENSCMIP00000022497.1"/>
    </source>
</evidence>
<evidence type="ECO:0000256" key="1">
    <source>
        <dbReference type="PROSITE-ProRule" id="PRU00023"/>
    </source>
</evidence>
<feature type="chain" id="PRO_5021408812" evidence="2">
    <location>
        <begin position="18"/>
        <end position="184"/>
    </location>
</feature>
<keyword evidence="2" id="KW-0732">Signal</keyword>
<evidence type="ECO:0000256" key="2">
    <source>
        <dbReference type="SAM" id="SignalP"/>
    </source>
</evidence>
<evidence type="ECO:0000313" key="4">
    <source>
        <dbReference type="Proteomes" id="UP000314986"/>
    </source>
</evidence>
<dbReference type="PROSITE" id="PS50088">
    <property type="entry name" value="ANK_REPEAT"/>
    <property type="match status" value="1"/>
</dbReference>
<protein>
    <submittedName>
        <fullName evidence="3">Uncharacterized protein</fullName>
    </submittedName>
</protein>
<reference evidence="3" key="5">
    <citation type="submission" date="2025-09" db="UniProtKB">
        <authorList>
            <consortium name="Ensembl"/>
        </authorList>
    </citation>
    <scope>IDENTIFICATION</scope>
</reference>
<dbReference type="SUPFAM" id="SSF48403">
    <property type="entry name" value="Ankyrin repeat"/>
    <property type="match status" value="1"/>
</dbReference>
<keyword evidence="1" id="KW-0040">ANK repeat</keyword>
<reference evidence="4" key="2">
    <citation type="journal article" date="2007" name="PLoS Biol.">
        <title>Survey sequencing and comparative analysis of the elephant shark (Callorhinchus milii) genome.</title>
        <authorList>
            <person name="Venkatesh B."/>
            <person name="Kirkness E.F."/>
            <person name="Loh Y.H."/>
            <person name="Halpern A.L."/>
            <person name="Lee A.P."/>
            <person name="Johnson J."/>
            <person name="Dandona N."/>
            <person name="Viswanathan L.D."/>
            <person name="Tay A."/>
            <person name="Venter J.C."/>
            <person name="Strausberg R.L."/>
            <person name="Brenner S."/>
        </authorList>
    </citation>
    <scope>NUCLEOTIDE SEQUENCE [LARGE SCALE GENOMIC DNA]</scope>
</reference>
<dbReference type="AlphaFoldDB" id="A0A4W3I1D1"/>
<name>A0A4W3I1D1_CALMI</name>
<dbReference type="InParanoid" id="A0A4W3I1D1"/>
<feature type="signal peptide" evidence="2">
    <location>
        <begin position="1"/>
        <end position="17"/>
    </location>
</feature>
<reference evidence="3" key="4">
    <citation type="submission" date="2025-08" db="UniProtKB">
        <authorList>
            <consortium name="Ensembl"/>
        </authorList>
    </citation>
    <scope>IDENTIFICATION</scope>
</reference>
<dbReference type="GeneTree" id="ENSGT00880000138051"/>
<dbReference type="SMART" id="SM00248">
    <property type="entry name" value="ANK"/>
    <property type="match status" value="2"/>
</dbReference>
<accession>A0A4W3I1D1</accession>
<dbReference type="Gene3D" id="1.25.40.20">
    <property type="entry name" value="Ankyrin repeat-containing domain"/>
    <property type="match status" value="1"/>
</dbReference>
<dbReference type="STRING" id="7868.ENSCMIP00000022497"/>
<feature type="repeat" description="ANK" evidence="1">
    <location>
        <begin position="115"/>
        <end position="147"/>
    </location>
</feature>
<dbReference type="PROSITE" id="PS50297">
    <property type="entry name" value="ANK_REP_REGION"/>
    <property type="match status" value="1"/>
</dbReference>
<dbReference type="PANTHER" id="PTHR24157:SF3">
    <property type="entry name" value="ANKYRIN REPEAT, SAM AND BASIC LEUCINE ZIPPER DOMAIN-CONTAINING PROTEIN 1"/>
    <property type="match status" value="1"/>
</dbReference>
<reference evidence="4" key="3">
    <citation type="journal article" date="2014" name="Nature">
        <title>Elephant shark genome provides unique insights into gnathostome evolution.</title>
        <authorList>
            <consortium name="International Elephant Shark Genome Sequencing Consortium"/>
            <person name="Venkatesh B."/>
            <person name="Lee A.P."/>
            <person name="Ravi V."/>
            <person name="Maurya A.K."/>
            <person name="Lian M.M."/>
            <person name="Swann J.B."/>
            <person name="Ohta Y."/>
            <person name="Flajnik M.F."/>
            <person name="Sutoh Y."/>
            <person name="Kasahara M."/>
            <person name="Hoon S."/>
            <person name="Gangu V."/>
            <person name="Roy S.W."/>
            <person name="Irimia M."/>
            <person name="Korzh V."/>
            <person name="Kondrychyn I."/>
            <person name="Lim Z.W."/>
            <person name="Tay B.H."/>
            <person name="Tohari S."/>
            <person name="Kong K.W."/>
            <person name="Ho S."/>
            <person name="Lorente-Galdos B."/>
            <person name="Quilez J."/>
            <person name="Marques-Bonet T."/>
            <person name="Raney B.J."/>
            <person name="Ingham P.W."/>
            <person name="Tay A."/>
            <person name="Hillier L.W."/>
            <person name="Minx P."/>
            <person name="Boehm T."/>
            <person name="Wilson R.K."/>
            <person name="Brenner S."/>
            <person name="Warren W.C."/>
        </authorList>
    </citation>
    <scope>NUCLEOTIDE SEQUENCE [LARGE SCALE GENOMIC DNA]</scope>
</reference>
<dbReference type="Ensembl" id="ENSCMIT00000022885.1">
    <property type="protein sequence ID" value="ENSCMIP00000022497.1"/>
    <property type="gene ID" value="ENSCMIG00000010135.1"/>
</dbReference>
<dbReference type="GO" id="GO:0071546">
    <property type="term" value="C:pi-body"/>
    <property type="evidence" value="ECO:0007669"/>
    <property type="project" value="TreeGrafter"/>
</dbReference>
<organism evidence="3 4">
    <name type="scientific">Callorhinchus milii</name>
    <name type="common">Ghost shark</name>
    <dbReference type="NCBI Taxonomy" id="7868"/>
    <lineage>
        <taxon>Eukaryota</taxon>
        <taxon>Metazoa</taxon>
        <taxon>Chordata</taxon>
        <taxon>Craniata</taxon>
        <taxon>Vertebrata</taxon>
        <taxon>Chondrichthyes</taxon>
        <taxon>Holocephali</taxon>
        <taxon>Chimaeriformes</taxon>
        <taxon>Callorhinchidae</taxon>
        <taxon>Callorhinchus</taxon>
    </lineage>
</organism>
<dbReference type="PANTHER" id="PTHR24157">
    <property type="entry name" value="ANKYRIN REPEAT, SAM AND BASIC LEUCINE ZIPPER DOMAIN-CONTAINING PROTEIN 1"/>
    <property type="match status" value="1"/>
</dbReference>
<dbReference type="InterPro" id="IPR036770">
    <property type="entry name" value="Ankyrin_rpt-contain_sf"/>
</dbReference>
<keyword evidence="4" id="KW-1185">Reference proteome</keyword>
<dbReference type="InterPro" id="IPR002110">
    <property type="entry name" value="Ankyrin_rpt"/>
</dbReference>
<dbReference type="Pfam" id="PF12796">
    <property type="entry name" value="Ank_2"/>
    <property type="match status" value="1"/>
</dbReference>
<sequence>MIIIIILAFDIALFTSSRRLKALHRIYCDLIVYLWVKRGRKLRTGASHKQSCIEVTNLLLFFLRDYYQACGVGKLAQSFALPGIEPRSLACEASVSEHLHHLVVTGVDVEIQFRFGWTPLMYAANVANLEMTRLLLDRGADASFAKSKYTVLMAACANRESEENVVKCVDLLLSRNANPNTLNR</sequence>
<proteinExistence type="predicted"/>